<evidence type="ECO:0000256" key="2">
    <source>
        <dbReference type="SAM" id="SignalP"/>
    </source>
</evidence>
<keyword evidence="4" id="KW-1185">Reference proteome</keyword>
<feature type="signal peptide" evidence="2">
    <location>
        <begin position="1"/>
        <end position="24"/>
    </location>
</feature>
<sequence>MKRSAAAASGIAALVVGAAAFAFATGAIPNPFDPPDAPLDVVESGSSKARDLGERFIPPDKPDVPEGSLPGEADPFHIPDRLADKPAWTGDEIPGWQSPFDIPNDLVKPTDAGDAEWRRRKQAREAAYRADSRFPRNPEGDLGKFQFDWMILHTVESADLLEDFKYFVNSADGSWLVTGDAIGHLMATAPPLPADAAIDGLIRKANGDFLLCGTHPDVGRACMKLGDDIPAAFAWLASAARTHEFLSSIARTPQRLGSAPPGRARGARGKVDIDGTERYLQVWVAPGASAVVTQVPWLGMGSGVIKDARVRVNREVRRVRYEGADRDGGDVVIDLKQMQPAVAGLDTRRYRIVTAFAGPALEQAIGFGEDATSLVDQAAEIDAALRACPQGRSGAECRRVHRERMKQLDEGARDEALRWAREHGLPVTGD</sequence>
<feature type="compositionally biased region" description="Basic and acidic residues" evidence="1">
    <location>
        <begin position="48"/>
        <end position="64"/>
    </location>
</feature>
<protein>
    <submittedName>
        <fullName evidence="3">Uncharacterized protein</fullName>
    </submittedName>
</protein>
<dbReference type="Proteomes" id="UP000324973">
    <property type="component" value="Unassembled WGS sequence"/>
</dbReference>
<evidence type="ECO:0000256" key="1">
    <source>
        <dbReference type="SAM" id="MobiDB-lite"/>
    </source>
</evidence>
<proteinExistence type="predicted"/>
<dbReference type="AlphaFoldDB" id="A0A5D4XMZ2"/>
<keyword evidence="2" id="KW-0732">Signal</keyword>
<name>A0A5D4XMZ2_9GAMM</name>
<comment type="caution">
    <text evidence="3">The sequence shown here is derived from an EMBL/GenBank/DDBJ whole genome shotgun (WGS) entry which is preliminary data.</text>
</comment>
<dbReference type="OrthoDB" id="6057222at2"/>
<dbReference type="EMBL" id="VTFT01000001">
    <property type="protein sequence ID" value="TYT26048.1"/>
    <property type="molecule type" value="Genomic_DNA"/>
</dbReference>
<reference evidence="3 4" key="1">
    <citation type="submission" date="2019-08" db="EMBL/GenBank/DDBJ databases">
        <title>Luteimonas viscosus sp. nov., isolated from soil of a sunflower field.</title>
        <authorList>
            <person name="Jianli Z."/>
            <person name="Ying Z."/>
        </authorList>
    </citation>
    <scope>NUCLEOTIDE SEQUENCE [LARGE SCALE GENOMIC DNA]</scope>
    <source>
        <strain evidence="3 4">XBU10</strain>
    </source>
</reference>
<feature type="chain" id="PRO_5022769880" evidence="2">
    <location>
        <begin position="25"/>
        <end position="430"/>
    </location>
</feature>
<feature type="region of interest" description="Disordered" evidence="1">
    <location>
        <begin position="34"/>
        <end position="68"/>
    </location>
</feature>
<evidence type="ECO:0000313" key="3">
    <source>
        <dbReference type="EMBL" id="TYT26048.1"/>
    </source>
</evidence>
<evidence type="ECO:0000313" key="4">
    <source>
        <dbReference type="Proteomes" id="UP000324973"/>
    </source>
</evidence>
<accession>A0A5D4XMZ2</accession>
<dbReference type="RefSeq" id="WP_149102598.1">
    <property type="nucleotide sequence ID" value="NZ_VTFT01000001.1"/>
</dbReference>
<organism evidence="3 4">
    <name type="scientific">Luteimonas viscosa</name>
    <dbReference type="NCBI Taxonomy" id="1132694"/>
    <lineage>
        <taxon>Bacteria</taxon>
        <taxon>Pseudomonadati</taxon>
        <taxon>Pseudomonadota</taxon>
        <taxon>Gammaproteobacteria</taxon>
        <taxon>Lysobacterales</taxon>
        <taxon>Lysobacteraceae</taxon>
        <taxon>Luteimonas</taxon>
    </lineage>
</organism>
<gene>
    <name evidence="3" type="ORF">FZO89_07145</name>
</gene>